<dbReference type="OrthoDB" id="2426833at2759"/>
<keyword evidence="1" id="KW-0472">Membrane</keyword>
<gene>
    <name evidence="2" type="ORF">C2G38_2115286</name>
</gene>
<evidence type="ECO:0000313" key="2">
    <source>
        <dbReference type="EMBL" id="RIB06783.1"/>
    </source>
</evidence>
<protein>
    <submittedName>
        <fullName evidence="2">Uncharacterized protein</fullName>
    </submittedName>
</protein>
<organism evidence="2 3">
    <name type="scientific">Gigaspora rosea</name>
    <dbReference type="NCBI Taxonomy" id="44941"/>
    <lineage>
        <taxon>Eukaryota</taxon>
        <taxon>Fungi</taxon>
        <taxon>Fungi incertae sedis</taxon>
        <taxon>Mucoromycota</taxon>
        <taxon>Glomeromycotina</taxon>
        <taxon>Glomeromycetes</taxon>
        <taxon>Diversisporales</taxon>
        <taxon>Gigasporaceae</taxon>
        <taxon>Gigaspora</taxon>
    </lineage>
</organism>
<accession>A0A397UHH9</accession>
<reference evidence="2 3" key="1">
    <citation type="submission" date="2018-06" db="EMBL/GenBank/DDBJ databases">
        <title>Comparative genomics reveals the genomic features of Rhizophagus irregularis, R. cerebriforme, R. diaphanum and Gigaspora rosea, and their symbiotic lifestyle signature.</title>
        <authorList>
            <person name="Morin E."/>
            <person name="San Clemente H."/>
            <person name="Chen E.C.H."/>
            <person name="De La Providencia I."/>
            <person name="Hainaut M."/>
            <person name="Kuo A."/>
            <person name="Kohler A."/>
            <person name="Murat C."/>
            <person name="Tang N."/>
            <person name="Roy S."/>
            <person name="Loubradou J."/>
            <person name="Henrissat B."/>
            <person name="Grigoriev I.V."/>
            <person name="Corradi N."/>
            <person name="Roux C."/>
            <person name="Martin F.M."/>
        </authorList>
    </citation>
    <scope>NUCLEOTIDE SEQUENCE [LARGE SCALE GENOMIC DNA]</scope>
    <source>
        <strain evidence="2 3">DAOM 194757</strain>
    </source>
</reference>
<dbReference type="AlphaFoldDB" id="A0A397UHH9"/>
<name>A0A397UHH9_9GLOM</name>
<proteinExistence type="predicted"/>
<sequence>MERVGLIYNNKVRLYTVISIIMWTTLAILLLLGIFVISPARNYYFCKYWYRDSQTYC</sequence>
<evidence type="ECO:0000256" key="1">
    <source>
        <dbReference type="SAM" id="Phobius"/>
    </source>
</evidence>
<dbReference type="Proteomes" id="UP000266673">
    <property type="component" value="Unassembled WGS sequence"/>
</dbReference>
<comment type="caution">
    <text evidence="2">The sequence shown here is derived from an EMBL/GenBank/DDBJ whole genome shotgun (WGS) entry which is preliminary data.</text>
</comment>
<keyword evidence="1" id="KW-1133">Transmembrane helix</keyword>
<feature type="transmembrane region" description="Helical" evidence="1">
    <location>
        <begin position="12"/>
        <end position="37"/>
    </location>
</feature>
<keyword evidence="3" id="KW-1185">Reference proteome</keyword>
<dbReference type="EMBL" id="QKWP01001759">
    <property type="protein sequence ID" value="RIB06783.1"/>
    <property type="molecule type" value="Genomic_DNA"/>
</dbReference>
<keyword evidence="1" id="KW-0812">Transmembrane</keyword>
<evidence type="ECO:0000313" key="3">
    <source>
        <dbReference type="Proteomes" id="UP000266673"/>
    </source>
</evidence>